<dbReference type="RefSeq" id="WP_102429574.1">
    <property type="nucleotide sequence ID" value="NZ_JABBXC010000034.1"/>
</dbReference>
<keyword evidence="2" id="KW-1185">Reference proteome</keyword>
<comment type="caution">
    <text evidence="1">The sequence shown here is derived from an EMBL/GenBank/DDBJ whole genome shotgun (WGS) entry which is preliminary data.</text>
</comment>
<dbReference type="Proteomes" id="UP000590068">
    <property type="component" value="Unassembled WGS sequence"/>
</dbReference>
<protein>
    <submittedName>
        <fullName evidence="1">Uncharacterized protein</fullName>
    </submittedName>
</protein>
<dbReference type="EMBL" id="JABCJR010000002">
    <property type="protein sequence ID" value="NMR68713.1"/>
    <property type="molecule type" value="Genomic_DNA"/>
</dbReference>
<proteinExistence type="predicted"/>
<accession>A0ABX1U2L1</accession>
<name>A0ABX1U2L1_9VIBR</name>
<organism evidence="1 2">
    <name type="scientific">Vibrio breoganii</name>
    <dbReference type="NCBI Taxonomy" id="553239"/>
    <lineage>
        <taxon>Bacteria</taxon>
        <taxon>Pseudomonadati</taxon>
        <taxon>Pseudomonadota</taxon>
        <taxon>Gammaproteobacteria</taxon>
        <taxon>Vibrionales</taxon>
        <taxon>Vibrionaceae</taxon>
        <taxon>Vibrio</taxon>
    </lineage>
</organism>
<evidence type="ECO:0000313" key="2">
    <source>
        <dbReference type="Proteomes" id="UP000590068"/>
    </source>
</evidence>
<gene>
    <name evidence="1" type="ORF">HJ568_01840</name>
</gene>
<evidence type="ECO:0000313" key="1">
    <source>
        <dbReference type="EMBL" id="NMR68713.1"/>
    </source>
</evidence>
<sequence length="122" mass="13995">MDQGIVLNGRQYRLCDMGEGECTLIIINNGDLASLTKHYMDNGSRMSSQMSSEIDRLIVLDTSTAWPIPFSQFDQMKVTKLVEDIRLLLDIYWLDEVSIEIEGEMNCLSEEVAEMLFAREYC</sequence>
<reference evidence="1 2" key="1">
    <citation type="submission" date="2020-04" db="EMBL/GenBank/DDBJ databases">
        <title>WGS-Seq of Vibrio isolated by the O'Toole Lab.</title>
        <authorList>
            <person name="Mckone K.P."/>
            <person name="Whitaker R."/>
            <person name="Sevigney J.L."/>
            <person name="Herring J.B."/>
            <person name="O'Toole G."/>
        </authorList>
    </citation>
    <scope>NUCLEOTIDE SEQUENCE [LARGE SCALE GENOMIC DNA]</scope>
    <source>
        <strain evidence="1 2">BS_02</strain>
    </source>
</reference>